<comment type="caution">
    <text evidence="2">The sequence shown here is derived from an EMBL/GenBank/DDBJ whole genome shotgun (WGS) entry which is preliminary data.</text>
</comment>
<accession>A0A9P5XIN1</accession>
<feature type="compositionally biased region" description="Acidic residues" evidence="1">
    <location>
        <begin position="156"/>
        <end position="174"/>
    </location>
</feature>
<feature type="region of interest" description="Disordered" evidence="1">
    <location>
        <begin position="1"/>
        <end position="39"/>
    </location>
</feature>
<evidence type="ECO:0000313" key="3">
    <source>
        <dbReference type="Proteomes" id="UP000807342"/>
    </source>
</evidence>
<feature type="compositionally biased region" description="Basic and acidic residues" evidence="1">
    <location>
        <begin position="394"/>
        <end position="418"/>
    </location>
</feature>
<feature type="region of interest" description="Disordered" evidence="1">
    <location>
        <begin position="58"/>
        <end position="204"/>
    </location>
</feature>
<keyword evidence="3" id="KW-1185">Reference proteome</keyword>
<reference evidence="2" key="1">
    <citation type="submission" date="2020-11" db="EMBL/GenBank/DDBJ databases">
        <authorList>
            <consortium name="DOE Joint Genome Institute"/>
            <person name="Ahrendt S."/>
            <person name="Riley R."/>
            <person name="Andreopoulos W."/>
            <person name="Labutti K."/>
            <person name="Pangilinan J."/>
            <person name="Ruiz-Duenas F.J."/>
            <person name="Barrasa J.M."/>
            <person name="Sanchez-Garcia M."/>
            <person name="Camarero S."/>
            <person name="Miyauchi S."/>
            <person name="Serrano A."/>
            <person name="Linde D."/>
            <person name="Babiker R."/>
            <person name="Drula E."/>
            <person name="Ayuso-Fernandez I."/>
            <person name="Pacheco R."/>
            <person name="Padilla G."/>
            <person name="Ferreira P."/>
            <person name="Barriuso J."/>
            <person name="Kellner H."/>
            <person name="Castanera R."/>
            <person name="Alfaro M."/>
            <person name="Ramirez L."/>
            <person name="Pisabarro A.G."/>
            <person name="Kuo A."/>
            <person name="Tritt A."/>
            <person name="Lipzen A."/>
            <person name="He G."/>
            <person name="Yan M."/>
            <person name="Ng V."/>
            <person name="Cullen D."/>
            <person name="Martin F."/>
            <person name="Rosso M.-N."/>
            <person name="Henrissat B."/>
            <person name="Hibbett D."/>
            <person name="Martinez A.T."/>
            <person name="Grigoriev I.V."/>
        </authorList>
    </citation>
    <scope>NUCLEOTIDE SEQUENCE</scope>
    <source>
        <strain evidence="2">MF-IS2</strain>
    </source>
</reference>
<feature type="compositionally biased region" description="Low complexity" evidence="1">
    <location>
        <begin position="610"/>
        <end position="620"/>
    </location>
</feature>
<feature type="region of interest" description="Disordered" evidence="1">
    <location>
        <begin position="247"/>
        <end position="549"/>
    </location>
</feature>
<feature type="region of interest" description="Disordered" evidence="1">
    <location>
        <begin position="220"/>
        <end position="239"/>
    </location>
</feature>
<proteinExistence type="predicted"/>
<feature type="compositionally biased region" description="Polar residues" evidence="1">
    <location>
        <begin position="183"/>
        <end position="200"/>
    </location>
</feature>
<protein>
    <submittedName>
        <fullName evidence="2">Uncharacterized protein</fullName>
    </submittedName>
</protein>
<feature type="compositionally biased region" description="Polar residues" evidence="1">
    <location>
        <begin position="485"/>
        <end position="499"/>
    </location>
</feature>
<feature type="compositionally biased region" description="Low complexity" evidence="1">
    <location>
        <begin position="126"/>
        <end position="137"/>
    </location>
</feature>
<feature type="compositionally biased region" description="Low complexity" evidence="1">
    <location>
        <begin position="78"/>
        <end position="87"/>
    </location>
</feature>
<organism evidence="2 3">
    <name type="scientific">Macrolepiota fuliginosa MF-IS2</name>
    <dbReference type="NCBI Taxonomy" id="1400762"/>
    <lineage>
        <taxon>Eukaryota</taxon>
        <taxon>Fungi</taxon>
        <taxon>Dikarya</taxon>
        <taxon>Basidiomycota</taxon>
        <taxon>Agaricomycotina</taxon>
        <taxon>Agaricomycetes</taxon>
        <taxon>Agaricomycetidae</taxon>
        <taxon>Agaricales</taxon>
        <taxon>Agaricineae</taxon>
        <taxon>Agaricaceae</taxon>
        <taxon>Macrolepiota</taxon>
    </lineage>
</organism>
<dbReference type="Proteomes" id="UP000807342">
    <property type="component" value="Unassembled WGS sequence"/>
</dbReference>
<name>A0A9P5XIN1_9AGAR</name>
<dbReference type="AlphaFoldDB" id="A0A9P5XIN1"/>
<feature type="compositionally biased region" description="Polar residues" evidence="1">
    <location>
        <begin position="457"/>
        <end position="477"/>
    </location>
</feature>
<feature type="compositionally biased region" description="Polar residues" evidence="1">
    <location>
        <begin position="18"/>
        <end position="30"/>
    </location>
</feature>
<sequence length="636" mass="67453">MLDAVMIAQDAERPPSPTISGTSNGEYNQDTARDHFGPFQTPEQRFTAIVAISDPNFDNVHTLPLQDALGQSGRRSRSSSPSTSTASDEIMDVERLVGLGEDQGDGAGIDVGTPQPGGLPDGDEPSSALASRLLRALDNPSPPPSPALLPTSSGGDETEAEEEDEADSATEDDALLVAPIPSLSATPPQTISASDPQATSEPDLMTFDSFDDWLEPITALSAQPTAQAPSSPFSFSNSNALYDASTLPAVEPSRGHTDALVDIQDKESDTISIQERPQRGEDVNESSPPVVDSSEERGLAPTSKATPDPPPNPEDPSLRKDVQNILLSDESPRTPLRRSSRPRKSAVPHTLKYLTATSPNEGASPLPSTPRSGELTQKSRKGKERAVSPPGCNADKEKGDIDARTPGVFDEKPPDVKAQRRYSRSPIRREITRDLGSLSPQSADFLTRLVSPAPADTTESTSVGPETETHPSISASAKTLPEALSNDTASPITQGSTRPQPAVELTMIHDTAQFPSPGRIPVTPRKAHAPHSPSKLRLQSAPLDDPTRTPARRIPIEQAVMEGHMSPQKLSQLQTGTPAPVNVFTGQAMPILNMSLGGDPSPARRVFVAPSSSESTSRPESPTKPRPGSSPNYLSL</sequence>
<feature type="region of interest" description="Disordered" evidence="1">
    <location>
        <begin position="594"/>
        <end position="636"/>
    </location>
</feature>
<feature type="compositionally biased region" description="Basic and acidic residues" evidence="1">
    <location>
        <begin position="253"/>
        <end position="269"/>
    </location>
</feature>
<dbReference type="OrthoDB" id="2148418at2759"/>
<evidence type="ECO:0000256" key="1">
    <source>
        <dbReference type="SAM" id="MobiDB-lite"/>
    </source>
</evidence>
<dbReference type="EMBL" id="MU151092">
    <property type="protein sequence ID" value="KAF9451047.1"/>
    <property type="molecule type" value="Genomic_DNA"/>
</dbReference>
<feature type="compositionally biased region" description="Basic residues" evidence="1">
    <location>
        <begin position="335"/>
        <end position="346"/>
    </location>
</feature>
<evidence type="ECO:0000313" key="2">
    <source>
        <dbReference type="EMBL" id="KAF9451047.1"/>
    </source>
</evidence>
<gene>
    <name evidence="2" type="ORF">P691DRAFT_409806</name>
</gene>